<dbReference type="AlphaFoldDB" id="A0A1B6W0E6"/>
<comment type="caution">
    <text evidence="1">The sequence shown here is derived from an EMBL/GenBank/DDBJ whole genome shotgun (WGS) entry which is preliminary data.</text>
</comment>
<sequence length="122" mass="12970">METIMNQDKKIIPATKMLRAINSGLLDTELGEAISAAVAACLSHGKRATVTLKLTIDSQNIKDGTVRISHDIASKLPKEKREGGIVFATPEGNLTTEDPAQAKLDLQGTGESTKVIKLTGTK</sequence>
<gene>
    <name evidence="1" type="ORF">A7Q00_03580</name>
</gene>
<protein>
    <submittedName>
        <fullName evidence="1">Uncharacterized protein</fullName>
    </submittedName>
</protein>
<evidence type="ECO:0000313" key="2">
    <source>
        <dbReference type="Proteomes" id="UP000077726"/>
    </source>
</evidence>
<dbReference type="EMBL" id="LXSQ01000009">
    <property type="protein sequence ID" value="OAM43880.1"/>
    <property type="molecule type" value="Genomic_DNA"/>
</dbReference>
<dbReference type="Proteomes" id="UP000077726">
    <property type="component" value="Unassembled WGS sequence"/>
</dbReference>
<accession>A0A1B6W0E6</accession>
<dbReference type="OrthoDB" id="8613069at2"/>
<evidence type="ECO:0000313" key="1">
    <source>
        <dbReference type="EMBL" id="OAM43880.1"/>
    </source>
</evidence>
<dbReference type="STRING" id="1795832.A7Q00_03580"/>
<organism evidence="1 2">
    <name type="scientific">Eikenella halliae</name>
    <dbReference type="NCBI Taxonomy" id="1795832"/>
    <lineage>
        <taxon>Bacteria</taxon>
        <taxon>Pseudomonadati</taxon>
        <taxon>Pseudomonadota</taxon>
        <taxon>Betaproteobacteria</taxon>
        <taxon>Neisseriales</taxon>
        <taxon>Neisseriaceae</taxon>
        <taxon>Eikenella</taxon>
    </lineage>
</organism>
<proteinExistence type="predicted"/>
<name>A0A1B6W0E6_9NEIS</name>
<keyword evidence="2" id="KW-1185">Reference proteome</keyword>
<reference evidence="2" key="1">
    <citation type="submission" date="2016-05" db="EMBL/GenBank/DDBJ databases">
        <title>Draft genome of Corynebacterium afermentans subsp. afermentans LCDC 88199T.</title>
        <authorList>
            <person name="Bernier A.-M."/>
            <person name="Bernard K."/>
        </authorList>
    </citation>
    <scope>NUCLEOTIDE SEQUENCE [LARGE SCALE GENOMIC DNA]</scope>
    <source>
        <strain evidence="2">NML130454</strain>
    </source>
</reference>